<proteinExistence type="predicted"/>
<evidence type="ECO:0008006" key="7">
    <source>
        <dbReference type="Google" id="ProtNLM"/>
    </source>
</evidence>
<dbReference type="Pfam" id="PF13181">
    <property type="entry name" value="TPR_8"/>
    <property type="match status" value="1"/>
</dbReference>
<evidence type="ECO:0000256" key="1">
    <source>
        <dbReference type="ARBA" id="ARBA00022737"/>
    </source>
</evidence>
<feature type="repeat" description="TPR" evidence="3">
    <location>
        <begin position="675"/>
        <end position="708"/>
    </location>
</feature>
<dbReference type="OrthoDB" id="1936594at2759"/>
<dbReference type="PANTHER" id="PTHR16193">
    <property type="entry name" value="TETRATRICOPEPTIDE REPEAT PROTEIN 27"/>
    <property type="match status" value="1"/>
</dbReference>
<evidence type="ECO:0000256" key="4">
    <source>
        <dbReference type="SAM" id="MobiDB-lite"/>
    </source>
</evidence>
<dbReference type="SMART" id="SM00028">
    <property type="entry name" value="TPR"/>
    <property type="match status" value="5"/>
</dbReference>
<dbReference type="InterPro" id="IPR044244">
    <property type="entry name" value="TTC27/Emw1"/>
</dbReference>
<evidence type="ECO:0000256" key="3">
    <source>
        <dbReference type="PROSITE-ProRule" id="PRU00339"/>
    </source>
</evidence>
<organism evidence="5 6">
    <name type="scientific">Coemansia brasiliensis</name>
    <dbReference type="NCBI Taxonomy" id="2650707"/>
    <lineage>
        <taxon>Eukaryota</taxon>
        <taxon>Fungi</taxon>
        <taxon>Fungi incertae sedis</taxon>
        <taxon>Zoopagomycota</taxon>
        <taxon>Kickxellomycotina</taxon>
        <taxon>Kickxellomycetes</taxon>
        <taxon>Kickxellales</taxon>
        <taxon>Kickxellaceae</taxon>
        <taxon>Coemansia</taxon>
    </lineage>
</organism>
<accession>A0A9W8IB06</accession>
<evidence type="ECO:0000256" key="2">
    <source>
        <dbReference type="ARBA" id="ARBA00022803"/>
    </source>
</evidence>
<feature type="region of interest" description="Disordered" evidence="4">
    <location>
        <begin position="308"/>
        <end position="337"/>
    </location>
</feature>
<evidence type="ECO:0000313" key="5">
    <source>
        <dbReference type="EMBL" id="KAJ2852171.1"/>
    </source>
</evidence>
<gene>
    <name evidence="5" type="ORF">IWW36_000551</name>
</gene>
<dbReference type="Gene3D" id="1.25.40.10">
    <property type="entry name" value="Tetratricopeptide repeat domain"/>
    <property type="match status" value="1"/>
</dbReference>
<feature type="region of interest" description="Disordered" evidence="4">
    <location>
        <begin position="909"/>
        <end position="928"/>
    </location>
</feature>
<reference evidence="5" key="1">
    <citation type="submission" date="2022-07" db="EMBL/GenBank/DDBJ databases">
        <title>Phylogenomic reconstructions and comparative analyses of Kickxellomycotina fungi.</title>
        <authorList>
            <person name="Reynolds N.K."/>
            <person name="Stajich J.E."/>
            <person name="Barry K."/>
            <person name="Grigoriev I.V."/>
            <person name="Crous P."/>
            <person name="Smith M.E."/>
        </authorList>
    </citation>
    <scope>NUCLEOTIDE SEQUENCE</scope>
    <source>
        <strain evidence="5">NRRL 1566</strain>
    </source>
</reference>
<dbReference type="Proteomes" id="UP001139887">
    <property type="component" value="Unassembled WGS sequence"/>
</dbReference>
<dbReference type="InterPro" id="IPR019734">
    <property type="entry name" value="TPR_rpt"/>
</dbReference>
<name>A0A9W8IB06_9FUNG</name>
<dbReference type="PROSITE" id="PS50005">
    <property type="entry name" value="TPR"/>
    <property type="match status" value="2"/>
</dbReference>
<keyword evidence="2 3" id="KW-0802">TPR repeat</keyword>
<sequence length="983" mass="110440">MAESTQLFSSVEKSVLLGNEIPSDQSCELGTLLVNGDYEAVLQCSAARAIFGTDLAQDASISGLEAPSPFDPQFLASDIGSLITALVKRFINEQGHLSWAQITLIGAACLHAFVETNWTGPELRLDPAALLPKALAERWVEAYISIAPLELPEGADKHEIGRREQLGRVYLGAKQSDERKMLDRTLVKLMEADGEEAYDLTPRPLYLYLARLLLVDIPAEYEQERDKVIPSAQWWAARTLLIQQSLLDYPAQSLLDQIIKHFEKARKYLPESPATELPKNTAEELVQLVPDDSMADMDQPLDSEMQIDSAENEQSETSAANEGTPVPESDADDDRWNSVPDRELWARFLLELGVVYSQHSMPVDAKRYITLAQAASGLQWKMTGAKGKRTRFQQFDVTQLVLLAQSTRSVDGAHSTLPEAMALNDDVLLENIKFSDDTDEAKMQGDLNVLDKCILLAFCLNVQNENPAHGLTSEQMMPFVTRVLQNPTNWSVYTMGLLLRSRLESNKMRTVERATLQMQQLVDQITHPLPNTEEAGAAERLHYLFALSLPSQWTLERELATMFMGLGVIRSALDIFERLQMWDDVISCYALLGQPEVAEKIVHREMEEHPDSPKLWCILGDFKKNPEHWRHAWEISGQRYARAMRSLGAYHFDRSEFAECVDCYEKAVHLNPMSERSWYMLGCAAMKLENWSTAAKAFLHVVSIDENNGESWNNLASVYLQMGDEYRIRALRILSVATKFLGDSWQVWSNLLHVSLSMGMLPLAIQALGKIIDLRVTQMGAECLDLDALRRIISLQTRGAVFEGLSDAEAESKRKRLNMLTERLLVKQIEARITSSAPVWRAMADYWFWRRDFSHCLDCYIKAYRCISQLPQVAYAPPVFKDAVSAALDLVSMYENLGSKTQVVRVATTESGDQQMPSGEASGDALSATPEPKMAAVEQPICADWKHKAKMLLRGLIGKCKESFEGTPEYTSLTDALNELRQA</sequence>
<keyword evidence="6" id="KW-1185">Reference proteome</keyword>
<evidence type="ECO:0000313" key="6">
    <source>
        <dbReference type="Proteomes" id="UP001139887"/>
    </source>
</evidence>
<keyword evidence="1" id="KW-0677">Repeat</keyword>
<dbReference type="PANTHER" id="PTHR16193:SF0">
    <property type="entry name" value="TETRATRICOPEPTIDE REPEAT PROTEIN 27"/>
    <property type="match status" value="1"/>
</dbReference>
<dbReference type="EMBL" id="JANBUW010000005">
    <property type="protein sequence ID" value="KAJ2852171.1"/>
    <property type="molecule type" value="Genomic_DNA"/>
</dbReference>
<dbReference type="AlphaFoldDB" id="A0A9W8IB06"/>
<feature type="repeat" description="TPR" evidence="3">
    <location>
        <begin position="641"/>
        <end position="674"/>
    </location>
</feature>
<dbReference type="InterPro" id="IPR011990">
    <property type="entry name" value="TPR-like_helical_dom_sf"/>
</dbReference>
<comment type="caution">
    <text evidence="5">The sequence shown here is derived from an EMBL/GenBank/DDBJ whole genome shotgun (WGS) entry which is preliminary data.</text>
</comment>
<protein>
    <recommendedName>
        <fullName evidence="7">TPR-like protein</fullName>
    </recommendedName>
</protein>
<dbReference type="SUPFAM" id="SSF48452">
    <property type="entry name" value="TPR-like"/>
    <property type="match status" value="1"/>
</dbReference>